<accession>A0ACC0CML2</accession>
<gene>
    <name evidence="1" type="ORF">F4821DRAFT_264801</name>
</gene>
<comment type="caution">
    <text evidence="1">The sequence shown here is derived from an EMBL/GenBank/DDBJ whole genome shotgun (WGS) entry which is preliminary data.</text>
</comment>
<reference evidence="1 2" key="1">
    <citation type="journal article" date="2022" name="New Phytol.">
        <title>Ecological generalism drives hyperdiversity of secondary metabolite gene clusters in xylarialean endophytes.</title>
        <authorList>
            <person name="Franco M.E.E."/>
            <person name="Wisecaver J.H."/>
            <person name="Arnold A.E."/>
            <person name="Ju Y.M."/>
            <person name="Slot J.C."/>
            <person name="Ahrendt S."/>
            <person name="Moore L.P."/>
            <person name="Eastman K.E."/>
            <person name="Scott K."/>
            <person name="Konkel Z."/>
            <person name="Mondo S.J."/>
            <person name="Kuo A."/>
            <person name="Hayes R.D."/>
            <person name="Haridas S."/>
            <person name="Andreopoulos B."/>
            <person name="Riley R."/>
            <person name="LaButti K."/>
            <person name="Pangilinan J."/>
            <person name="Lipzen A."/>
            <person name="Amirebrahimi M."/>
            <person name="Yan J."/>
            <person name="Adam C."/>
            <person name="Keymanesh K."/>
            <person name="Ng V."/>
            <person name="Louie K."/>
            <person name="Northen T."/>
            <person name="Drula E."/>
            <person name="Henrissat B."/>
            <person name="Hsieh H.M."/>
            <person name="Youens-Clark K."/>
            <person name="Lutzoni F."/>
            <person name="Miadlikowska J."/>
            <person name="Eastwood D.C."/>
            <person name="Hamelin R.C."/>
            <person name="Grigoriev I.V."/>
            <person name="U'Ren J.M."/>
        </authorList>
    </citation>
    <scope>NUCLEOTIDE SEQUENCE [LARGE SCALE GENOMIC DNA]</scope>
    <source>
        <strain evidence="1 2">ER1909</strain>
    </source>
</reference>
<dbReference type="EMBL" id="MU394392">
    <property type="protein sequence ID" value="KAI6081563.1"/>
    <property type="molecule type" value="Genomic_DNA"/>
</dbReference>
<keyword evidence="1" id="KW-0456">Lyase</keyword>
<evidence type="ECO:0000313" key="2">
    <source>
        <dbReference type="Proteomes" id="UP001497680"/>
    </source>
</evidence>
<proteinExistence type="predicted"/>
<evidence type="ECO:0000313" key="1">
    <source>
        <dbReference type="EMBL" id="KAI6081563.1"/>
    </source>
</evidence>
<dbReference type="Proteomes" id="UP001497680">
    <property type="component" value="Unassembled WGS sequence"/>
</dbReference>
<name>A0ACC0CML2_9PEZI</name>
<protein>
    <submittedName>
        <fullName evidence="1">Pectin lyase fold/virulence factor</fullName>
    </submittedName>
</protein>
<organism evidence="1 2">
    <name type="scientific">Hypoxylon rubiginosum</name>
    <dbReference type="NCBI Taxonomy" id="110542"/>
    <lineage>
        <taxon>Eukaryota</taxon>
        <taxon>Fungi</taxon>
        <taxon>Dikarya</taxon>
        <taxon>Ascomycota</taxon>
        <taxon>Pezizomycotina</taxon>
        <taxon>Sordariomycetes</taxon>
        <taxon>Xylariomycetidae</taxon>
        <taxon>Xylariales</taxon>
        <taxon>Hypoxylaceae</taxon>
        <taxon>Hypoxylon</taxon>
    </lineage>
</organism>
<sequence>MAGTYTEQATLARTGATIIRGETTNSMVYSSNLVTIKHTAAVSSNAGGSSGTATFLANKYEAKLVAFYNINFENSYPATTNYVSLGVYAKGKQVAFYGCSIKATQGTLYLDYGNIYFSSGRIEGSTDFLWGQGAGFFYNSVIVSSSTSTGQSIAAHKYQGSYGGSRFVFDTCAIVPKDNTLPTASTFLGRDYSTNSTVAFVNSYLDGHIATLGWKVSSSSTFIGSFVEANNTGPGADTTGRVSNAKVLTDSSAYTVSNILGDVSWIDSSAIAPFSGWPSSVYTSTATSTSSSASASATATSSAIASATSSSSASTLTVAPTPTSGQYGSVASAIAALPSDGLAYTIYILAGTYEEQLSITRRGKVTLRGETTFSNDFSKNTVSIKFSDGVSTSANQNEETPVINWKNTNGDGLALYNINFTNTYPQTSNTAALAADFYGKNMAAYGCAFKGYQDSLLVNQGVQVFSNSYIEGSVDFIWGYSKVFASQCIIASNTANAYITAQNRPSSTWAGGFVFDRSVITYTSSYGTTYGSTYLGRPWSQYAVVVYMNSFLDKHISAAGWSVWQTSDTRTGNVVFGEYNNIGPGNWTSSRASFATQLTDSQAASYSLSAFIGGTDWLDMTTYNLVPSYSLTSTTGGDTEDSTTISWTHPTDGTTPPDGAVLVSVDGSVSGSYKNLTSALASLPSDSTMQIIYMYPGVYNEQPPAINRAGQVVIMGYTDDAPGRTYKTNKVTITQARGLSVISVPTGHSNAETATIQTASKKISMYNIDLINSENLDGSQSSYVTLAASIYGDKIGFYGCSFIGWQDTLLTGATAGYQYYESCYIEGAIDFIWGYSRGYWKGCTIAAKRAKSAITAHSRASLTAIGGYIFDQCLFTAADAATVDLTGQVYLGRPYSQYASVVIKNSYLDDVIQPAGWKIWSTTDPRTDHVTFAEYNNSGPGNWEKNAAAREAFGYCTLLTKDDYPLTSVMDSTDWIDMTYWNSIVTPTPATETTVPTTPTTPATTYSGTEPPADAYIVSKTAIAGKTTYDTIQSALDALPTSSKVTATVFIYPGTYEEKLVISKSGTTIFLGYSTSPGDYSQNQVTITYNAGIDTQSDASNSDSATVYATGNYFQAVNINFANTFGTTKNYASLGFGVKSSKYASLYGCQVSGNQDALLINGYFFASNSYVTGNVDMIWGSGAGYFLNSTIAPNADGIALTADKRAASTTAAGFVFDQCTVQPAGGASYKSISLGRPWNQYARVAFIESYLASCIEATGWDYWTKTDPRTSDVLFGELANYGPGASTTGRASFATQLDASTAAQFELSNFFAATSWINSTYVSATPFNVSNISVPVSSTSSVSTVSSTSSVSTVYTTVFSTIMPTVKTTAYTTITGTDQTVSVKSTTLLDVGTTISEPPVTQTTTIKSTTTNTLSISEANETVTKVSTVTVDVGTTITPQPTTRTVSSTVTFTVTNIATTTAKASTIKTTTTETSYVTSTPKPTTYTTVVGSTVTATRTSTPKAVTVVNTQTSTIGSNDVTTVSKKATTTYVTVFTTSTATAKSTTTLSCTSAKVAKRDVRMDARALLVTTKTVTATSTVPSTSIVKTSTVTIPGNTVTTEVITTKTTGKATTLKATTEYQTVFSVSTKTTSVVQPGSTVTTTSATTITTGKTSTLKAATVTTTAAVSATQTVTSQTTLAAATVTSAVTTRRTVTSILGASTVTVTQTSNAASTQTITLPASTATRTTTVKTTLTPQATTTLQSTVTKTSTVKVVHTTTSVVTRTAKNAGACPTV</sequence>
<keyword evidence="2" id="KW-1185">Reference proteome</keyword>